<feature type="transmembrane region" description="Helical" evidence="1">
    <location>
        <begin position="216"/>
        <end position="237"/>
    </location>
</feature>
<dbReference type="OrthoDB" id="3403309at2"/>
<keyword evidence="1" id="KW-0472">Membrane</keyword>
<dbReference type="Pfam" id="PF06772">
    <property type="entry name" value="LtrA"/>
    <property type="match status" value="1"/>
</dbReference>
<name>A0A495JHE4_9ACTN</name>
<dbReference type="PANTHER" id="PTHR36840:SF1">
    <property type="entry name" value="BLL5714 PROTEIN"/>
    <property type="match status" value="1"/>
</dbReference>
<feature type="transmembrane region" description="Helical" evidence="1">
    <location>
        <begin position="172"/>
        <end position="191"/>
    </location>
</feature>
<feature type="transmembrane region" description="Helical" evidence="1">
    <location>
        <begin position="91"/>
        <end position="108"/>
    </location>
</feature>
<sequence length="401" mass="43824">MTNGEESEPGVLRSAENSQRATFLELFFDLVFVFALTRISQRLITDFTDRRSTLLSEAGQTLLLFLALWLVWTFTALVTSRLDPDQPAIQLVVVGTMFGAMVMAVAVPKGFGEHAVIFAVAYLALHLGRTLFLFLVHRRDRDVPLRLFIWLGLSAVPWLFGAINDDAGLRAVLWTIAILLDYGGAVAGWPIPKLGPAPTTEIPIAGEHLAERYQQFLLITLGESILVIGLTFSGASFAVDRTTTFLISFLTTVLLWRVYFHQAGHLLPVAITTARQPARFGRSMSFSHLFMIAGIVLTAVGYELSITHPLEHTSPVWLYTMLGGPALFLAGRAQFEYQVFARVSRSRIGGLIALVLLTPAMLLVPPLAVSSAAAAVLAAVALADALRSRRRTMPEAPTPPT</sequence>
<keyword evidence="3" id="KW-1185">Reference proteome</keyword>
<accession>A0A495JHE4</accession>
<proteinExistence type="predicted"/>
<dbReference type="InterPro" id="IPR010640">
    <property type="entry name" value="Low_temperature_requirement_A"/>
</dbReference>
<dbReference type="EMBL" id="RBKT01000001">
    <property type="protein sequence ID" value="RKR87814.1"/>
    <property type="molecule type" value="Genomic_DNA"/>
</dbReference>
<evidence type="ECO:0000313" key="3">
    <source>
        <dbReference type="Proteomes" id="UP000277671"/>
    </source>
</evidence>
<feature type="transmembrane region" description="Helical" evidence="1">
    <location>
        <begin position="316"/>
        <end position="335"/>
    </location>
</feature>
<feature type="transmembrane region" description="Helical" evidence="1">
    <location>
        <begin position="285"/>
        <end position="304"/>
    </location>
</feature>
<feature type="transmembrane region" description="Helical" evidence="1">
    <location>
        <begin position="21"/>
        <end position="39"/>
    </location>
</feature>
<evidence type="ECO:0000313" key="2">
    <source>
        <dbReference type="EMBL" id="RKR87814.1"/>
    </source>
</evidence>
<dbReference type="RefSeq" id="WP_121156533.1">
    <property type="nucleotide sequence ID" value="NZ_RBKT01000001.1"/>
</dbReference>
<feature type="transmembrane region" description="Helical" evidence="1">
    <location>
        <begin position="114"/>
        <end position="136"/>
    </location>
</feature>
<dbReference type="PANTHER" id="PTHR36840">
    <property type="entry name" value="BLL5714 PROTEIN"/>
    <property type="match status" value="1"/>
</dbReference>
<protein>
    <submittedName>
        <fullName evidence="2">Low temperature requirement protein LtrA</fullName>
    </submittedName>
</protein>
<organism evidence="2 3">
    <name type="scientific">Micromonospora pisi</name>
    <dbReference type="NCBI Taxonomy" id="589240"/>
    <lineage>
        <taxon>Bacteria</taxon>
        <taxon>Bacillati</taxon>
        <taxon>Actinomycetota</taxon>
        <taxon>Actinomycetes</taxon>
        <taxon>Micromonosporales</taxon>
        <taxon>Micromonosporaceae</taxon>
        <taxon>Micromonospora</taxon>
    </lineage>
</organism>
<evidence type="ECO:0000256" key="1">
    <source>
        <dbReference type="SAM" id="Phobius"/>
    </source>
</evidence>
<comment type="caution">
    <text evidence="2">The sequence shown here is derived from an EMBL/GenBank/DDBJ whole genome shotgun (WGS) entry which is preliminary data.</text>
</comment>
<keyword evidence="1" id="KW-1133">Transmembrane helix</keyword>
<feature type="transmembrane region" description="Helical" evidence="1">
    <location>
        <begin position="347"/>
        <end position="363"/>
    </location>
</feature>
<gene>
    <name evidence="2" type="ORF">BDK92_2113</name>
</gene>
<reference evidence="2 3" key="1">
    <citation type="submission" date="2018-10" db="EMBL/GenBank/DDBJ databases">
        <title>Sequencing the genomes of 1000 actinobacteria strains.</title>
        <authorList>
            <person name="Klenk H.-P."/>
        </authorList>
    </citation>
    <scope>NUCLEOTIDE SEQUENCE [LARGE SCALE GENOMIC DNA]</scope>
    <source>
        <strain evidence="2 3">DSM 45175</strain>
    </source>
</reference>
<keyword evidence="1" id="KW-0812">Transmembrane</keyword>
<dbReference type="AlphaFoldDB" id="A0A495JHE4"/>
<feature type="transmembrane region" description="Helical" evidence="1">
    <location>
        <begin position="59"/>
        <end position="79"/>
    </location>
</feature>
<dbReference type="Proteomes" id="UP000277671">
    <property type="component" value="Unassembled WGS sequence"/>
</dbReference>
<feature type="transmembrane region" description="Helical" evidence="1">
    <location>
        <begin position="143"/>
        <end position="160"/>
    </location>
</feature>